<dbReference type="AlphaFoldDB" id="D6WYE1"/>
<protein>
    <submittedName>
        <fullName evidence="1">Uncharacterized protein</fullName>
    </submittedName>
</protein>
<gene>
    <name evidence="1" type="primary">AUGUSTUS-3.0.2_06671</name>
    <name evidence="1" type="ORF">TcasGA2_TC006671</name>
</gene>
<dbReference type="EMBL" id="KQ971362">
    <property type="protein sequence ID" value="EFA08964.1"/>
    <property type="molecule type" value="Genomic_DNA"/>
</dbReference>
<evidence type="ECO:0000313" key="2">
    <source>
        <dbReference type="Proteomes" id="UP000007266"/>
    </source>
</evidence>
<dbReference type="HOGENOM" id="CLU_2402541_0_0_1"/>
<organism evidence="1 2">
    <name type="scientific">Tribolium castaneum</name>
    <name type="common">Red flour beetle</name>
    <dbReference type="NCBI Taxonomy" id="7070"/>
    <lineage>
        <taxon>Eukaryota</taxon>
        <taxon>Metazoa</taxon>
        <taxon>Ecdysozoa</taxon>
        <taxon>Arthropoda</taxon>
        <taxon>Hexapoda</taxon>
        <taxon>Insecta</taxon>
        <taxon>Pterygota</taxon>
        <taxon>Neoptera</taxon>
        <taxon>Endopterygota</taxon>
        <taxon>Coleoptera</taxon>
        <taxon>Polyphaga</taxon>
        <taxon>Cucujiformia</taxon>
        <taxon>Tenebrionidae</taxon>
        <taxon>Tenebrionidae incertae sedis</taxon>
        <taxon>Tribolium</taxon>
    </lineage>
</organism>
<dbReference type="Proteomes" id="UP000007266">
    <property type="component" value="Linkage group 8"/>
</dbReference>
<reference evidence="1 2" key="1">
    <citation type="journal article" date="2008" name="Nature">
        <title>The genome of the model beetle and pest Tribolium castaneum.</title>
        <authorList>
            <consortium name="Tribolium Genome Sequencing Consortium"/>
            <person name="Richards S."/>
            <person name="Gibbs R.A."/>
            <person name="Weinstock G.M."/>
            <person name="Brown S.J."/>
            <person name="Denell R."/>
            <person name="Beeman R.W."/>
            <person name="Gibbs R."/>
            <person name="Beeman R.W."/>
            <person name="Brown S.J."/>
            <person name="Bucher G."/>
            <person name="Friedrich M."/>
            <person name="Grimmelikhuijzen C.J."/>
            <person name="Klingler M."/>
            <person name="Lorenzen M."/>
            <person name="Richards S."/>
            <person name="Roth S."/>
            <person name="Schroder R."/>
            <person name="Tautz D."/>
            <person name="Zdobnov E.M."/>
            <person name="Muzny D."/>
            <person name="Gibbs R.A."/>
            <person name="Weinstock G.M."/>
            <person name="Attaway T."/>
            <person name="Bell S."/>
            <person name="Buhay C.J."/>
            <person name="Chandrabose M.N."/>
            <person name="Chavez D."/>
            <person name="Clerk-Blankenburg K.P."/>
            <person name="Cree A."/>
            <person name="Dao M."/>
            <person name="Davis C."/>
            <person name="Chacko J."/>
            <person name="Dinh H."/>
            <person name="Dugan-Rocha S."/>
            <person name="Fowler G."/>
            <person name="Garner T.T."/>
            <person name="Garnes J."/>
            <person name="Gnirke A."/>
            <person name="Hawes A."/>
            <person name="Hernandez J."/>
            <person name="Hines S."/>
            <person name="Holder M."/>
            <person name="Hume J."/>
            <person name="Jhangiani S.N."/>
            <person name="Joshi V."/>
            <person name="Khan Z.M."/>
            <person name="Jackson L."/>
            <person name="Kovar C."/>
            <person name="Kowis A."/>
            <person name="Lee S."/>
            <person name="Lewis L.R."/>
            <person name="Margolis J."/>
            <person name="Morgan M."/>
            <person name="Nazareth L.V."/>
            <person name="Nguyen N."/>
            <person name="Okwuonu G."/>
            <person name="Parker D."/>
            <person name="Richards S."/>
            <person name="Ruiz S.J."/>
            <person name="Santibanez J."/>
            <person name="Savard J."/>
            <person name="Scherer S.E."/>
            <person name="Schneider B."/>
            <person name="Sodergren E."/>
            <person name="Tautz D."/>
            <person name="Vattahil S."/>
            <person name="Villasana D."/>
            <person name="White C.S."/>
            <person name="Wright R."/>
            <person name="Park Y."/>
            <person name="Beeman R.W."/>
            <person name="Lord J."/>
            <person name="Oppert B."/>
            <person name="Lorenzen M."/>
            <person name="Brown S."/>
            <person name="Wang L."/>
            <person name="Savard J."/>
            <person name="Tautz D."/>
            <person name="Richards S."/>
            <person name="Weinstock G."/>
            <person name="Gibbs R.A."/>
            <person name="Liu Y."/>
            <person name="Worley K."/>
            <person name="Weinstock G."/>
            <person name="Elsik C.G."/>
            <person name="Reese J.T."/>
            <person name="Elhaik E."/>
            <person name="Landan G."/>
            <person name="Graur D."/>
            <person name="Arensburger P."/>
            <person name="Atkinson P."/>
            <person name="Beeman R.W."/>
            <person name="Beidler J."/>
            <person name="Brown S.J."/>
            <person name="Demuth J.P."/>
            <person name="Drury D.W."/>
            <person name="Du Y.Z."/>
            <person name="Fujiwara H."/>
            <person name="Lorenzen M."/>
            <person name="Maselli V."/>
            <person name="Osanai M."/>
            <person name="Park Y."/>
            <person name="Robertson H.M."/>
            <person name="Tu Z."/>
            <person name="Wang J.J."/>
            <person name="Wang S."/>
            <person name="Richards S."/>
            <person name="Song H."/>
            <person name="Zhang L."/>
            <person name="Sodergren E."/>
            <person name="Werner D."/>
            <person name="Stanke M."/>
            <person name="Morgenstern B."/>
            <person name="Solovyev V."/>
            <person name="Kosarev P."/>
            <person name="Brown G."/>
            <person name="Chen H.C."/>
            <person name="Ermolaeva O."/>
            <person name="Hlavina W."/>
            <person name="Kapustin Y."/>
            <person name="Kiryutin B."/>
            <person name="Kitts P."/>
            <person name="Maglott D."/>
            <person name="Pruitt K."/>
            <person name="Sapojnikov V."/>
            <person name="Souvorov A."/>
            <person name="Mackey A.J."/>
            <person name="Waterhouse R.M."/>
            <person name="Wyder S."/>
            <person name="Zdobnov E.M."/>
            <person name="Zdobnov E.M."/>
            <person name="Wyder S."/>
            <person name="Kriventseva E.V."/>
            <person name="Kadowaki T."/>
            <person name="Bork P."/>
            <person name="Aranda M."/>
            <person name="Bao R."/>
            <person name="Beermann A."/>
            <person name="Berns N."/>
            <person name="Bolognesi R."/>
            <person name="Bonneton F."/>
            <person name="Bopp D."/>
            <person name="Brown S.J."/>
            <person name="Bucher G."/>
            <person name="Butts T."/>
            <person name="Chaumot A."/>
            <person name="Denell R.E."/>
            <person name="Ferrier D.E."/>
            <person name="Friedrich M."/>
            <person name="Gordon C.M."/>
            <person name="Jindra M."/>
            <person name="Klingler M."/>
            <person name="Lan Q."/>
            <person name="Lattorff H.M."/>
            <person name="Laudet V."/>
            <person name="von Levetsow C."/>
            <person name="Liu Z."/>
            <person name="Lutz R."/>
            <person name="Lynch J.A."/>
            <person name="da Fonseca R.N."/>
            <person name="Posnien N."/>
            <person name="Reuter R."/>
            <person name="Roth S."/>
            <person name="Savard J."/>
            <person name="Schinko J.B."/>
            <person name="Schmitt C."/>
            <person name="Schoppmeier M."/>
            <person name="Schroder R."/>
            <person name="Shippy T.D."/>
            <person name="Simonnet F."/>
            <person name="Marques-Souza H."/>
            <person name="Tautz D."/>
            <person name="Tomoyasu Y."/>
            <person name="Trauner J."/>
            <person name="Van der Zee M."/>
            <person name="Vervoort M."/>
            <person name="Wittkopp N."/>
            <person name="Wimmer E.A."/>
            <person name="Yang X."/>
            <person name="Jones A.K."/>
            <person name="Sattelle D.B."/>
            <person name="Ebert P.R."/>
            <person name="Nelson D."/>
            <person name="Scott J.G."/>
            <person name="Beeman R.W."/>
            <person name="Muthukrishnan S."/>
            <person name="Kramer K.J."/>
            <person name="Arakane Y."/>
            <person name="Beeman R.W."/>
            <person name="Zhu Q."/>
            <person name="Hogenkamp D."/>
            <person name="Dixit R."/>
            <person name="Oppert B."/>
            <person name="Jiang H."/>
            <person name="Zou Z."/>
            <person name="Marshall J."/>
            <person name="Elpidina E."/>
            <person name="Vinokurov K."/>
            <person name="Oppert C."/>
            <person name="Zou Z."/>
            <person name="Evans J."/>
            <person name="Lu Z."/>
            <person name="Zhao P."/>
            <person name="Sumathipala N."/>
            <person name="Altincicek B."/>
            <person name="Vilcinskas A."/>
            <person name="Williams M."/>
            <person name="Hultmark D."/>
            <person name="Hetru C."/>
            <person name="Jiang H."/>
            <person name="Grimmelikhuijzen C.J."/>
            <person name="Hauser F."/>
            <person name="Cazzamali G."/>
            <person name="Williamson M."/>
            <person name="Park Y."/>
            <person name="Li B."/>
            <person name="Tanaka Y."/>
            <person name="Predel R."/>
            <person name="Neupert S."/>
            <person name="Schachtner J."/>
            <person name="Verleyen P."/>
            <person name="Raible F."/>
            <person name="Bork P."/>
            <person name="Friedrich M."/>
            <person name="Walden K.K."/>
            <person name="Robertson H.M."/>
            <person name="Angeli S."/>
            <person name="Foret S."/>
            <person name="Bucher G."/>
            <person name="Schuetz S."/>
            <person name="Maleszka R."/>
            <person name="Wimmer E.A."/>
            <person name="Beeman R.W."/>
            <person name="Lorenzen M."/>
            <person name="Tomoyasu Y."/>
            <person name="Miller S.C."/>
            <person name="Grossmann D."/>
            <person name="Bucher G."/>
        </authorList>
    </citation>
    <scope>NUCLEOTIDE SEQUENCE [LARGE SCALE GENOMIC DNA]</scope>
    <source>
        <strain evidence="1 2">Georgia GA2</strain>
    </source>
</reference>
<dbReference type="InParanoid" id="D6WYE1"/>
<name>D6WYE1_TRICA</name>
<evidence type="ECO:0000313" key="1">
    <source>
        <dbReference type="EMBL" id="EFA08964.1"/>
    </source>
</evidence>
<proteinExistence type="predicted"/>
<accession>D6WYE1</accession>
<reference evidence="1 2" key="2">
    <citation type="journal article" date="2010" name="Nucleic Acids Res.">
        <title>BeetleBase in 2010: revisions to provide comprehensive genomic information for Tribolium castaneum.</title>
        <authorList>
            <person name="Kim H.S."/>
            <person name="Murphy T."/>
            <person name="Xia J."/>
            <person name="Caragea D."/>
            <person name="Park Y."/>
            <person name="Beeman R.W."/>
            <person name="Lorenzen M.D."/>
            <person name="Butcher S."/>
            <person name="Manak J.R."/>
            <person name="Brown S.J."/>
        </authorList>
    </citation>
    <scope>GENOME REANNOTATION</scope>
    <source>
        <strain evidence="1 2">Georgia GA2</strain>
    </source>
</reference>
<keyword evidence="2" id="KW-1185">Reference proteome</keyword>
<sequence>MHLVQILNEEPRDSLVIVTNCRVRALACYIFIKLSKNAQMPPQQIKAIIEEFRNDPKNSDFGITLTELVTRLQQVDTNNEEWKSALERVQNLC</sequence>